<keyword evidence="4" id="KW-1185">Reference proteome</keyword>
<protein>
    <submittedName>
        <fullName evidence="3">Uncharacterized protein</fullName>
    </submittedName>
</protein>
<feature type="region of interest" description="Disordered" evidence="2">
    <location>
        <begin position="1"/>
        <end position="34"/>
    </location>
</feature>
<dbReference type="RefSeq" id="XP_040879858.1">
    <property type="nucleotide sequence ID" value="XM_041028120.1"/>
</dbReference>
<sequence length="418" mass="48154">MDPSPELGDQDPRSLLPPVRLYRPGKGAVPRDADVIRPHPPLYAGDFDNRKLKGAYYWEGLDRNNPEDERLRLGLHYGKERNPRCDLCEREDRACMSLLGKKYQTTGCAFCIRRHFQCSQANSIQKSAPSVQKNATNVRKNKDPPFRPSGHAHKRAFEKVGNREGTEPPAKRTRASLTGKSFEFLQLTTHDDDDKDEYHTPPVESKRGSIYTLEFSNQGSEDSYRDLPDLRQAEDYQMLWEEPKAIAGDSARRSSSRKSDPEGQQMMSIRERSVPRDRDQIDQREISHSHWQNIQSRLVVLEQDMSTLQRVQEGPWPATMKELDSRVLKLERARSGLDVSSYEEGIKRLESMLERERRERRSLVSKLESKNNSLAQDVAVLQGENEGLRERLNKLTGKIRSVAEGRAYQSREEKEQSY</sequence>
<evidence type="ECO:0000313" key="3">
    <source>
        <dbReference type="EMBL" id="KEQ62835.1"/>
    </source>
</evidence>
<evidence type="ECO:0000256" key="2">
    <source>
        <dbReference type="SAM" id="MobiDB-lite"/>
    </source>
</evidence>
<evidence type="ECO:0000313" key="4">
    <source>
        <dbReference type="Proteomes" id="UP000030672"/>
    </source>
</evidence>
<feature type="coiled-coil region" evidence="1">
    <location>
        <begin position="339"/>
        <end position="398"/>
    </location>
</feature>
<keyword evidence="1" id="KW-0175">Coiled coil</keyword>
<feature type="region of interest" description="Disordered" evidence="2">
    <location>
        <begin position="242"/>
        <end position="279"/>
    </location>
</feature>
<dbReference type="GeneID" id="63921493"/>
<dbReference type="EMBL" id="KL584833">
    <property type="protein sequence ID" value="KEQ62835.1"/>
    <property type="molecule type" value="Genomic_DNA"/>
</dbReference>
<proteinExistence type="predicted"/>
<reference evidence="3 4" key="1">
    <citation type="journal article" date="2014" name="BMC Genomics">
        <title>Genome sequencing of four Aureobasidium pullulans varieties: biotechnological potential, stress tolerance, and description of new species.</title>
        <authorList>
            <person name="Gostin Ar C."/>
            <person name="Ohm R.A."/>
            <person name="Kogej T."/>
            <person name="Sonjak S."/>
            <person name="Turk M."/>
            <person name="Zajc J."/>
            <person name="Zalar P."/>
            <person name="Grube M."/>
            <person name="Sun H."/>
            <person name="Han J."/>
            <person name="Sharma A."/>
            <person name="Chiniquy J."/>
            <person name="Ngan C.Y."/>
            <person name="Lipzen A."/>
            <person name="Barry K."/>
            <person name="Grigoriev I.V."/>
            <person name="Gunde-Cimerman N."/>
        </authorList>
    </citation>
    <scope>NUCLEOTIDE SEQUENCE [LARGE SCALE GENOMIC DNA]</scope>
    <source>
        <strain evidence="3 4">CBS 110374</strain>
    </source>
</reference>
<accession>A0A074VQ05</accession>
<dbReference type="AlphaFoldDB" id="A0A074VQ05"/>
<feature type="compositionally biased region" description="Basic and acidic residues" evidence="2">
    <location>
        <begin position="155"/>
        <end position="170"/>
    </location>
</feature>
<dbReference type="HOGENOM" id="CLU_604068_0_0_1"/>
<feature type="compositionally biased region" description="Basic and acidic residues" evidence="2">
    <location>
        <begin position="269"/>
        <end position="279"/>
    </location>
</feature>
<name>A0A074VQ05_AURM1</name>
<dbReference type="Proteomes" id="UP000030672">
    <property type="component" value="Unassembled WGS sequence"/>
</dbReference>
<feature type="compositionally biased region" description="Basic and acidic residues" evidence="2">
    <location>
        <begin position="189"/>
        <end position="207"/>
    </location>
</feature>
<gene>
    <name evidence="3" type="ORF">M437DRAFT_84529</name>
</gene>
<feature type="region of interest" description="Disordered" evidence="2">
    <location>
        <begin position="124"/>
        <end position="210"/>
    </location>
</feature>
<evidence type="ECO:0000256" key="1">
    <source>
        <dbReference type="SAM" id="Coils"/>
    </source>
</evidence>
<feature type="compositionally biased region" description="Polar residues" evidence="2">
    <location>
        <begin position="124"/>
        <end position="138"/>
    </location>
</feature>
<organism evidence="3 4">
    <name type="scientific">Aureobasidium melanogenum (strain CBS 110374)</name>
    <name type="common">Aureobasidium pullulans var. melanogenum</name>
    <dbReference type="NCBI Taxonomy" id="1043003"/>
    <lineage>
        <taxon>Eukaryota</taxon>
        <taxon>Fungi</taxon>
        <taxon>Dikarya</taxon>
        <taxon>Ascomycota</taxon>
        <taxon>Pezizomycotina</taxon>
        <taxon>Dothideomycetes</taxon>
        <taxon>Dothideomycetidae</taxon>
        <taxon>Dothideales</taxon>
        <taxon>Saccotheciaceae</taxon>
        <taxon>Aureobasidium</taxon>
    </lineage>
</organism>